<proteinExistence type="predicted"/>
<accession>A0AAV8ZG35</accession>
<gene>
    <name evidence="1" type="ORF">NQ318_018628</name>
</gene>
<protein>
    <submittedName>
        <fullName evidence="1">Uncharacterized protein</fullName>
    </submittedName>
</protein>
<dbReference type="Proteomes" id="UP001162162">
    <property type="component" value="Unassembled WGS sequence"/>
</dbReference>
<dbReference type="AlphaFoldDB" id="A0AAV8ZG35"/>
<name>A0AAV8ZG35_9CUCU</name>
<dbReference type="EMBL" id="JAPWTK010000001">
    <property type="protein sequence ID" value="KAJ8963163.1"/>
    <property type="molecule type" value="Genomic_DNA"/>
</dbReference>
<evidence type="ECO:0000313" key="2">
    <source>
        <dbReference type="Proteomes" id="UP001162162"/>
    </source>
</evidence>
<evidence type="ECO:0000313" key="1">
    <source>
        <dbReference type="EMBL" id="KAJ8963163.1"/>
    </source>
</evidence>
<reference evidence="1" key="1">
    <citation type="journal article" date="2023" name="Insect Mol. Biol.">
        <title>Genome sequencing provides insights into the evolution of gene families encoding plant cell wall-degrading enzymes in longhorned beetles.</title>
        <authorList>
            <person name="Shin N.R."/>
            <person name="Okamura Y."/>
            <person name="Kirsch R."/>
            <person name="Pauchet Y."/>
        </authorList>
    </citation>
    <scope>NUCLEOTIDE SEQUENCE</scope>
    <source>
        <tissue evidence="1">Midgut</tissue>
    </source>
</reference>
<organism evidence="1 2">
    <name type="scientific">Aromia moschata</name>
    <dbReference type="NCBI Taxonomy" id="1265417"/>
    <lineage>
        <taxon>Eukaryota</taxon>
        <taxon>Metazoa</taxon>
        <taxon>Ecdysozoa</taxon>
        <taxon>Arthropoda</taxon>
        <taxon>Hexapoda</taxon>
        <taxon>Insecta</taxon>
        <taxon>Pterygota</taxon>
        <taxon>Neoptera</taxon>
        <taxon>Endopterygota</taxon>
        <taxon>Coleoptera</taxon>
        <taxon>Polyphaga</taxon>
        <taxon>Cucujiformia</taxon>
        <taxon>Chrysomeloidea</taxon>
        <taxon>Cerambycidae</taxon>
        <taxon>Cerambycinae</taxon>
        <taxon>Callichromatini</taxon>
        <taxon>Aromia</taxon>
    </lineage>
</organism>
<keyword evidence="2" id="KW-1185">Reference proteome</keyword>
<sequence length="82" mass="10489">MLQIKYFPNEGYNYQFMPDIRFYCDEKIWRPLSAYYDYPFKTRVWVPFGKLKLYFDYMPSRIPFKEQRTRRVQYFRPLRDLF</sequence>
<comment type="caution">
    <text evidence="1">The sequence shown here is derived from an EMBL/GenBank/DDBJ whole genome shotgun (WGS) entry which is preliminary data.</text>
</comment>